<sequence length="488" mass="52808">MTSVSFDEYVAYAQQHFEEGLIRAGFSEGEAGWEGPVPHSAGTTRVVIDLPPRFPFRPPRVAPVDHDAVPWSWHRDPDGGLCLVAEDDHDGLWWTEAPAFLEHITAWFERADTGWTDDRPDLDLDRYFQPSADRRLYLYGDLAPYLNRFVRFSPSGNKTMRIKHGTRPRKAFEGGKDRFGYVADLGKVDVPLRTWADISARVDSNADLDRRIRQQSVAIVVLIYQRGTHDGAIVLDVAPAKDGGTVVTRLRSAADTELARSARAGVLAPELRGSRVAVVGVGALGSFIADMLVRSGVRHLTLIDDDVVMPGNLVRHLVGPDAVGLPKAEAVKQHLVRHNEALVGGINTINRALTSGADAVDLLRNHDLVVNATADFATTALLHVSALSLGTRVLSVALQNDGRTYRIDVLPPLDDAAPLPPSTTRADTEAPPLFEAGCGSPISPTPPHAVIEAAGATVRHAIGLLVDRPLHPAGETRHLHSAPEGSPP</sequence>
<dbReference type="InterPro" id="IPR035985">
    <property type="entry name" value="Ubiquitin-activating_enz"/>
</dbReference>
<dbReference type="GO" id="GO:0061503">
    <property type="term" value="F:tRNA threonylcarbamoyladenosine dehydratase"/>
    <property type="evidence" value="ECO:0007669"/>
    <property type="project" value="TreeGrafter"/>
</dbReference>
<proteinExistence type="predicted"/>
<evidence type="ECO:0000313" key="2">
    <source>
        <dbReference type="EMBL" id="OEV19331.1"/>
    </source>
</evidence>
<dbReference type="Gene3D" id="3.40.50.720">
    <property type="entry name" value="NAD(P)-binding Rossmann-like Domain"/>
    <property type="match status" value="1"/>
</dbReference>
<dbReference type="PATRIC" id="fig|518642.7.peg.169"/>
<dbReference type="InterPro" id="IPR000594">
    <property type="entry name" value="ThiF_NAD_FAD-bd"/>
</dbReference>
<dbReference type="InterPro" id="IPR045886">
    <property type="entry name" value="ThiF/MoeB/HesA"/>
</dbReference>
<name>A0A1E7LT47_9ACTN</name>
<keyword evidence="3" id="KW-1185">Reference proteome</keyword>
<dbReference type="SUPFAM" id="SSF69572">
    <property type="entry name" value="Activating enzymes of the ubiquitin-like proteins"/>
    <property type="match status" value="1"/>
</dbReference>
<dbReference type="PANTHER" id="PTHR43267">
    <property type="entry name" value="TRNA THREONYLCARBAMOYLADENOSINE DEHYDRATASE"/>
    <property type="match status" value="1"/>
</dbReference>
<dbReference type="EMBL" id="LJGZ01000086">
    <property type="protein sequence ID" value="OEV19331.1"/>
    <property type="molecule type" value="Genomic_DNA"/>
</dbReference>
<reference evidence="2 3" key="1">
    <citation type="journal article" date="2016" name="Front. Microbiol.">
        <title>Comparative Genomics Analysis of Streptomyces Species Reveals Their Adaptation to the Marine Environment and Their Diversity at the Genomic Level.</title>
        <authorList>
            <person name="Tian X."/>
            <person name="Zhang Z."/>
            <person name="Yang T."/>
            <person name="Chen M."/>
            <person name="Li J."/>
            <person name="Chen F."/>
            <person name="Yang J."/>
            <person name="Li W."/>
            <person name="Zhang B."/>
            <person name="Zhang Z."/>
            <person name="Wu J."/>
            <person name="Zhang C."/>
            <person name="Long L."/>
            <person name="Xiao J."/>
        </authorList>
    </citation>
    <scope>NUCLEOTIDE SEQUENCE [LARGE SCALE GENOMIC DNA]</scope>
    <source>
        <strain evidence="2 3">SCSIO M10372</strain>
    </source>
</reference>
<dbReference type="GO" id="GO:0008641">
    <property type="term" value="F:ubiquitin-like modifier activating enzyme activity"/>
    <property type="evidence" value="ECO:0007669"/>
    <property type="project" value="InterPro"/>
</dbReference>
<accession>A0A1E7LT47</accession>
<protein>
    <submittedName>
        <fullName evidence="2">Thiamine biosynthesis protein ThiF</fullName>
    </submittedName>
</protein>
<dbReference type="RefSeq" id="WP_070201811.1">
    <property type="nucleotide sequence ID" value="NZ_LJGZ01000086.1"/>
</dbReference>
<dbReference type="Pfam" id="PF00899">
    <property type="entry name" value="ThiF"/>
    <property type="match status" value="1"/>
</dbReference>
<evidence type="ECO:0000313" key="3">
    <source>
        <dbReference type="Proteomes" id="UP000175971"/>
    </source>
</evidence>
<dbReference type="OrthoDB" id="8773615at2"/>
<comment type="caution">
    <text evidence="2">The sequence shown here is derived from an EMBL/GenBank/DDBJ whole genome shotgun (WGS) entry which is preliminary data.</text>
</comment>
<organism evidence="2 3">
    <name type="scientific">Streptomyces nanshensis</name>
    <dbReference type="NCBI Taxonomy" id="518642"/>
    <lineage>
        <taxon>Bacteria</taxon>
        <taxon>Bacillati</taxon>
        <taxon>Actinomycetota</taxon>
        <taxon>Actinomycetes</taxon>
        <taxon>Kitasatosporales</taxon>
        <taxon>Streptomycetaceae</taxon>
        <taxon>Streptomyces</taxon>
    </lineage>
</organism>
<dbReference type="GO" id="GO:0061504">
    <property type="term" value="P:cyclic threonylcarbamoyladenosine biosynthetic process"/>
    <property type="evidence" value="ECO:0007669"/>
    <property type="project" value="TreeGrafter"/>
</dbReference>
<evidence type="ECO:0000259" key="1">
    <source>
        <dbReference type="Pfam" id="PF00899"/>
    </source>
</evidence>
<feature type="domain" description="THIF-type NAD/FAD binding fold" evidence="1">
    <location>
        <begin position="270"/>
        <end position="408"/>
    </location>
</feature>
<dbReference type="AlphaFoldDB" id="A0A1E7LT47"/>
<gene>
    <name evidence="2" type="ORF">AN221_17545</name>
</gene>
<dbReference type="Proteomes" id="UP000175971">
    <property type="component" value="Unassembled WGS sequence"/>
</dbReference>
<dbReference type="PANTHER" id="PTHR43267:SF1">
    <property type="entry name" value="TRNA THREONYLCARBAMOYLADENOSINE DEHYDRATASE"/>
    <property type="match status" value="1"/>
</dbReference>